<evidence type="ECO:0000313" key="1">
    <source>
        <dbReference type="EMBL" id="KAF6281688.1"/>
    </source>
</evidence>
<evidence type="ECO:0000313" key="2">
    <source>
        <dbReference type="Proteomes" id="UP000558488"/>
    </source>
</evidence>
<name>A0A7J7S000_PIPKU</name>
<dbReference type="AlphaFoldDB" id="A0A7J7S000"/>
<accession>A0A7J7S000</accession>
<protein>
    <submittedName>
        <fullName evidence="1">Uncharacterized protein</fullName>
    </submittedName>
</protein>
<reference evidence="1 2" key="1">
    <citation type="journal article" date="2020" name="Nature">
        <title>Six reference-quality genomes reveal evolution of bat adaptations.</title>
        <authorList>
            <person name="Jebb D."/>
            <person name="Huang Z."/>
            <person name="Pippel M."/>
            <person name="Hughes G.M."/>
            <person name="Lavrichenko K."/>
            <person name="Devanna P."/>
            <person name="Winkler S."/>
            <person name="Jermiin L.S."/>
            <person name="Skirmuntt E.C."/>
            <person name="Katzourakis A."/>
            <person name="Burkitt-Gray L."/>
            <person name="Ray D.A."/>
            <person name="Sullivan K.A.M."/>
            <person name="Roscito J.G."/>
            <person name="Kirilenko B.M."/>
            <person name="Davalos L.M."/>
            <person name="Corthals A.P."/>
            <person name="Power M.L."/>
            <person name="Jones G."/>
            <person name="Ransome R.D."/>
            <person name="Dechmann D.K.N."/>
            <person name="Locatelli A.G."/>
            <person name="Puechmaille S.J."/>
            <person name="Fedrigo O."/>
            <person name="Jarvis E.D."/>
            <person name="Hiller M."/>
            <person name="Vernes S.C."/>
            <person name="Myers E.W."/>
            <person name="Teeling E.C."/>
        </authorList>
    </citation>
    <scope>NUCLEOTIDE SEQUENCE [LARGE SCALE GENOMIC DNA]</scope>
    <source>
        <strain evidence="1">MPipKuh1</strain>
        <tissue evidence="1">Flight muscle</tissue>
    </source>
</reference>
<organism evidence="1 2">
    <name type="scientific">Pipistrellus kuhlii</name>
    <name type="common">Kuhl's pipistrelle</name>
    <dbReference type="NCBI Taxonomy" id="59472"/>
    <lineage>
        <taxon>Eukaryota</taxon>
        <taxon>Metazoa</taxon>
        <taxon>Chordata</taxon>
        <taxon>Craniata</taxon>
        <taxon>Vertebrata</taxon>
        <taxon>Euteleostomi</taxon>
        <taxon>Mammalia</taxon>
        <taxon>Eutheria</taxon>
        <taxon>Laurasiatheria</taxon>
        <taxon>Chiroptera</taxon>
        <taxon>Yangochiroptera</taxon>
        <taxon>Vespertilionidae</taxon>
        <taxon>Pipistrellus</taxon>
    </lineage>
</organism>
<comment type="caution">
    <text evidence="1">The sequence shown here is derived from an EMBL/GenBank/DDBJ whole genome shotgun (WGS) entry which is preliminary data.</text>
</comment>
<keyword evidence="2" id="KW-1185">Reference proteome</keyword>
<sequence length="147" mass="15537">MRADPGPALATDTAWGQGGWHLGKLEELLRNGAFKPHPARDVCGQLQSASLLGLSLALHLRSSDSAAVLAARSWWLSRRRLFGSSLRRAAAPGSLQGVHGRPGYGARTTWLASVARRHARVTCQQPACASEADSARRALGRPAGPGV</sequence>
<dbReference type="EMBL" id="JACAGB010000056">
    <property type="protein sequence ID" value="KAF6281688.1"/>
    <property type="molecule type" value="Genomic_DNA"/>
</dbReference>
<proteinExistence type="predicted"/>
<gene>
    <name evidence="1" type="ORF">mPipKuh1_010219</name>
</gene>
<dbReference type="Proteomes" id="UP000558488">
    <property type="component" value="Unassembled WGS sequence"/>
</dbReference>